<dbReference type="EMBL" id="CYGY02000023">
    <property type="protein sequence ID" value="SIT39639.1"/>
    <property type="molecule type" value="Genomic_DNA"/>
</dbReference>
<protein>
    <submittedName>
        <fullName evidence="1">Uncharacterized protein</fullName>
    </submittedName>
</protein>
<proteinExistence type="predicted"/>
<organism evidence="1 2">
    <name type="scientific">Paraburkholderia piptadeniae</name>
    <dbReference type="NCBI Taxonomy" id="1701573"/>
    <lineage>
        <taxon>Bacteria</taxon>
        <taxon>Pseudomonadati</taxon>
        <taxon>Pseudomonadota</taxon>
        <taxon>Betaproteobacteria</taxon>
        <taxon>Burkholderiales</taxon>
        <taxon>Burkholderiaceae</taxon>
        <taxon>Paraburkholderia</taxon>
    </lineage>
</organism>
<evidence type="ECO:0000313" key="1">
    <source>
        <dbReference type="EMBL" id="SIT39639.1"/>
    </source>
</evidence>
<accession>A0A1N7RX24</accession>
<dbReference type="AlphaFoldDB" id="A0A1N7RX24"/>
<keyword evidence="2" id="KW-1185">Reference proteome</keyword>
<comment type="caution">
    <text evidence="1">The sequence shown here is derived from an EMBL/GenBank/DDBJ whole genome shotgun (WGS) entry which is preliminary data.</text>
</comment>
<name>A0A1N7RX24_9BURK</name>
<dbReference type="Proteomes" id="UP000195569">
    <property type="component" value="Unassembled WGS sequence"/>
</dbReference>
<gene>
    <name evidence="1" type="ORF">BN2476_230133</name>
</gene>
<reference evidence="1" key="1">
    <citation type="submission" date="2016-12" db="EMBL/GenBank/DDBJ databases">
        <authorList>
            <person name="Moulin L."/>
        </authorList>
    </citation>
    <scope>NUCLEOTIDE SEQUENCE [LARGE SCALE GENOMIC DNA]</scope>
    <source>
        <strain evidence="1">STM 7183</strain>
    </source>
</reference>
<evidence type="ECO:0000313" key="2">
    <source>
        <dbReference type="Proteomes" id="UP000195569"/>
    </source>
</evidence>
<sequence>MQACIFSSIADGGGTSFEAAIEGRAHKVQMAQISNRIEEPTVLRCTSGLVGKWVSRFVV</sequence>